<keyword evidence="2" id="KW-0812">Transmembrane</keyword>
<dbReference type="PANTHER" id="PTHR43592">
    <property type="entry name" value="CAAX AMINO TERMINAL PROTEASE"/>
    <property type="match status" value="1"/>
</dbReference>
<name>A0A7X1B7J5_9BACT</name>
<dbReference type="InterPro" id="IPR003675">
    <property type="entry name" value="Rce1/LyrA-like_dom"/>
</dbReference>
<accession>A0A7X1B7J5</accession>
<feature type="compositionally biased region" description="Pro residues" evidence="1">
    <location>
        <begin position="1"/>
        <end position="10"/>
    </location>
</feature>
<keyword evidence="4" id="KW-0645">Protease</keyword>
<dbReference type="GO" id="GO:0006508">
    <property type="term" value="P:proteolysis"/>
    <property type="evidence" value="ECO:0007669"/>
    <property type="project" value="UniProtKB-KW"/>
</dbReference>
<keyword evidence="2" id="KW-1133">Transmembrane helix</keyword>
<feature type="transmembrane region" description="Helical" evidence="2">
    <location>
        <begin position="164"/>
        <end position="183"/>
    </location>
</feature>
<dbReference type="Proteomes" id="UP000526501">
    <property type="component" value="Unassembled WGS sequence"/>
</dbReference>
<keyword evidence="2" id="KW-0472">Membrane</keyword>
<feature type="transmembrane region" description="Helical" evidence="2">
    <location>
        <begin position="38"/>
        <end position="62"/>
    </location>
</feature>
<sequence>MNPETSPNPPSDLASDSPAESLETPPEAKPLPRASHAFWWMLVISLLYGVASSLYGFGYAIYATFKGVEESELSQQLLQHLSTLDGISGMYVLQFVAVIPVLLILSHFKTQSWKETLALKKTPLKVILLWIGYWAAYQVVATIVSEFITLPENPFDETMLGPKSLLTILVVIGLAPIMEELIFRGYLFKAWRPTWLGSHGVVILTSFLFACIHIGQYHWIVLLQLMLLAMIIGYAREKTGSLIPCIAIHATNNLYALVAISLFPEG</sequence>
<dbReference type="EMBL" id="JACHVC010000012">
    <property type="protein sequence ID" value="MBC2607107.1"/>
    <property type="molecule type" value="Genomic_DNA"/>
</dbReference>
<keyword evidence="4" id="KW-0482">Metalloprotease</keyword>
<dbReference type="GO" id="GO:0080120">
    <property type="term" value="P:CAAX-box protein maturation"/>
    <property type="evidence" value="ECO:0007669"/>
    <property type="project" value="UniProtKB-ARBA"/>
</dbReference>
<dbReference type="PANTHER" id="PTHR43592:SF15">
    <property type="entry name" value="CAAX AMINO TERMINAL PROTEASE FAMILY PROTEIN"/>
    <property type="match status" value="1"/>
</dbReference>
<evidence type="ECO:0000256" key="1">
    <source>
        <dbReference type="SAM" id="MobiDB-lite"/>
    </source>
</evidence>
<gene>
    <name evidence="4" type="ORF">H5P27_13720</name>
</gene>
<feature type="region of interest" description="Disordered" evidence="1">
    <location>
        <begin position="1"/>
        <end position="28"/>
    </location>
</feature>
<evidence type="ECO:0000313" key="5">
    <source>
        <dbReference type="Proteomes" id="UP000526501"/>
    </source>
</evidence>
<proteinExistence type="predicted"/>
<evidence type="ECO:0000259" key="3">
    <source>
        <dbReference type="Pfam" id="PF02517"/>
    </source>
</evidence>
<reference evidence="4 5" key="1">
    <citation type="submission" date="2020-07" db="EMBL/GenBank/DDBJ databases">
        <authorList>
            <person name="Feng X."/>
        </authorList>
    </citation>
    <scope>NUCLEOTIDE SEQUENCE [LARGE SCALE GENOMIC DNA]</scope>
    <source>
        <strain evidence="4 5">JCM23202</strain>
    </source>
</reference>
<feature type="transmembrane region" description="Helical" evidence="2">
    <location>
        <begin position="82"/>
        <end position="105"/>
    </location>
</feature>
<feature type="domain" description="CAAX prenyl protease 2/Lysostaphin resistance protein A-like" evidence="3">
    <location>
        <begin position="163"/>
        <end position="254"/>
    </location>
</feature>
<dbReference type="Pfam" id="PF02517">
    <property type="entry name" value="Rce1-like"/>
    <property type="match status" value="1"/>
</dbReference>
<dbReference type="GO" id="GO:0008237">
    <property type="term" value="F:metallopeptidase activity"/>
    <property type="evidence" value="ECO:0007669"/>
    <property type="project" value="UniProtKB-KW"/>
</dbReference>
<dbReference type="RefSeq" id="WP_185660969.1">
    <property type="nucleotide sequence ID" value="NZ_CAWPOO010000012.1"/>
</dbReference>
<feature type="transmembrane region" description="Helical" evidence="2">
    <location>
        <begin position="126"/>
        <end position="144"/>
    </location>
</feature>
<comment type="caution">
    <text evidence="4">The sequence shown here is derived from an EMBL/GenBank/DDBJ whole genome shotgun (WGS) entry which is preliminary data.</text>
</comment>
<keyword evidence="4" id="KW-0378">Hydrolase</keyword>
<dbReference type="GO" id="GO:0004175">
    <property type="term" value="F:endopeptidase activity"/>
    <property type="evidence" value="ECO:0007669"/>
    <property type="project" value="UniProtKB-ARBA"/>
</dbReference>
<evidence type="ECO:0000313" key="4">
    <source>
        <dbReference type="EMBL" id="MBC2607107.1"/>
    </source>
</evidence>
<evidence type="ECO:0000256" key="2">
    <source>
        <dbReference type="SAM" id="Phobius"/>
    </source>
</evidence>
<dbReference type="AlphaFoldDB" id="A0A7X1B7J5"/>
<keyword evidence="5" id="KW-1185">Reference proteome</keyword>
<organism evidence="4 5">
    <name type="scientific">Pelagicoccus albus</name>
    <dbReference type="NCBI Taxonomy" id="415222"/>
    <lineage>
        <taxon>Bacteria</taxon>
        <taxon>Pseudomonadati</taxon>
        <taxon>Verrucomicrobiota</taxon>
        <taxon>Opitutia</taxon>
        <taxon>Puniceicoccales</taxon>
        <taxon>Pelagicoccaceae</taxon>
        <taxon>Pelagicoccus</taxon>
    </lineage>
</organism>
<feature type="transmembrane region" description="Helical" evidence="2">
    <location>
        <begin position="195"/>
        <end position="212"/>
    </location>
</feature>
<protein>
    <submittedName>
        <fullName evidence="4">CPBP family intramembrane metalloprotease</fullName>
    </submittedName>
</protein>